<keyword evidence="2" id="KW-1185">Reference proteome</keyword>
<organism evidence="1 2">
    <name type="scientific">Cystobacter ferrugineus</name>
    <dbReference type="NCBI Taxonomy" id="83449"/>
    <lineage>
        <taxon>Bacteria</taxon>
        <taxon>Pseudomonadati</taxon>
        <taxon>Myxococcota</taxon>
        <taxon>Myxococcia</taxon>
        <taxon>Myxococcales</taxon>
        <taxon>Cystobacterineae</taxon>
        <taxon>Archangiaceae</taxon>
        <taxon>Cystobacter</taxon>
    </lineage>
</organism>
<dbReference type="AlphaFoldDB" id="A0A1L9B8A2"/>
<dbReference type="Proteomes" id="UP000182229">
    <property type="component" value="Unassembled WGS sequence"/>
</dbReference>
<dbReference type="EMBL" id="MPIN01000006">
    <property type="protein sequence ID" value="OJH38487.1"/>
    <property type="molecule type" value="Genomic_DNA"/>
</dbReference>
<accession>A0A1L9B8A2</accession>
<dbReference type="NCBIfam" id="TIGR02268">
    <property type="entry name" value="Myxococcus xanthus paralogous family TIGR02268"/>
    <property type="match status" value="1"/>
</dbReference>
<reference evidence="1 2" key="2">
    <citation type="submission" date="2016-12" db="EMBL/GenBank/DDBJ databases">
        <title>Draft Genome Sequence of Cystobacter ferrugineus Strain Cbfe23.</title>
        <authorList>
            <person name="Akbar S."/>
            <person name="Dowd S.E."/>
            <person name="Stevens D.C."/>
        </authorList>
    </citation>
    <scope>NUCLEOTIDE SEQUENCE [LARGE SCALE GENOMIC DNA]</scope>
    <source>
        <strain evidence="1 2">Cbfe23</strain>
    </source>
</reference>
<protein>
    <submittedName>
        <fullName evidence="1">Uncharacterized protein</fullName>
    </submittedName>
</protein>
<name>A0A1L9B8A2_9BACT</name>
<comment type="caution">
    <text evidence="1">The sequence shown here is derived from an EMBL/GenBank/DDBJ whole genome shotgun (WGS) entry which is preliminary data.</text>
</comment>
<evidence type="ECO:0000313" key="1">
    <source>
        <dbReference type="EMBL" id="OJH38487.1"/>
    </source>
</evidence>
<reference evidence="2" key="1">
    <citation type="submission" date="2016-11" db="EMBL/GenBank/DDBJ databases">
        <authorList>
            <person name="Shukria A."/>
            <person name="Stevens D.C."/>
        </authorList>
    </citation>
    <scope>NUCLEOTIDE SEQUENCE [LARGE SCALE GENOMIC DNA]</scope>
    <source>
        <strain evidence="2">Cbfe23</strain>
    </source>
</reference>
<dbReference type="InterPro" id="IPR011754">
    <property type="entry name" value="Mxa_paralog_2268"/>
</dbReference>
<gene>
    <name evidence="1" type="ORF">BON30_24215</name>
</gene>
<sequence length="254" mass="28234">MHPELSTNLFFDAKLARVELEGRERFRRVLEGDDGLTVVPSEEMHDAEPVHLTIHFRDGAAPTSANFLFVVHPALAARQVDVIRLTRPVAFYKQVAREAEDRARQCDEDKVRMRAEYGGPGGLRGLRLAGLMDAQLGVAVTAITLLVKRKPRSALDVQNAWSYRAKGRVMAELMLVNPGPKPWMPVEAVLRGRNGEELKTLPLWKPEPILPGPAGGLVMVEVEATKKQAQGAYTLTLWDADRRAVTLENVTFPQ</sequence>
<dbReference type="Pfam" id="PF09544">
    <property type="entry name" value="DUF2381"/>
    <property type="match status" value="1"/>
</dbReference>
<proteinExistence type="predicted"/>
<evidence type="ECO:0000313" key="2">
    <source>
        <dbReference type="Proteomes" id="UP000182229"/>
    </source>
</evidence>